<evidence type="ECO:0000256" key="14">
    <source>
        <dbReference type="ARBA" id="ARBA00078262"/>
    </source>
</evidence>
<dbReference type="PROSITE" id="PS00165">
    <property type="entry name" value="DEHYDRATASE_SER_THR"/>
    <property type="match status" value="1"/>
</dbReference>
<dbReference type="InterPro" id="IPR001216">
    <property type="entry name" value="P-phosphate_BS"/>
</dbReference>
<name>A0A814L897_9BILA</name>
<dbReference type="PANTHER" id="PTHR10314">
    <property type="entry name" value="CYSTATHIONINE BETA-SYNTHASE"/>
    <property type="match status" value="1"/>
</dbReference>
<dbReference type="SUPFAM" id="SSF54197">
    <property type="entry name" value="HIT-like"/>
    <property type="match status" value="1"/>
</dbReference>
<dbReference type="GO" id="GO:0016740">
    <property type="term" value="F:transferase activity"/>
    <property type="evidence" value="ECO:0007669"/>
    <property type="project" value="UniProtKB-KW"/>
</dbReference>
<evidence type="ECO:0000256" key="9">
    <source>
        <dbReference type="ARBA" id="ARBA00023128"/>
    </source>
</evidence>
<dbReference type="FunFam" id="3.40.50.1100:FF:000011">
    <property type="entry name" value="Cysteine synthase (o-acetylserine)"/>
    <property type="match status" value="1"/>
</dbReference>
<keyword evidence="6" id="KW-0808">Transferase</keyword>
<dbReference type="InterPro" id="IPR050214">
    <property type="entry name" value="Cys_Synth/Cystath_Beta-Synth"/>
</dbReference>
<feature type="domain" description="Tryptophan synthase beta chain-like PALP" evidence="17">
    <location>
        <begin position="31"/>
        <end position="323"/>
    </location>
</feature>
<evidence type="ECO:0000313" key="18">
    <source>
        <dbReference type="EMBL" id="CAF1062537.1"/>
    </source>
</evidence>
<dbReference type="PROSITE" id="PS00901">
    <property type="entry name" value="CYS_SYNTHASE"/>
    <property type="match status" value="1"/>
</dbReference>
<sequence length="719" mass="81787">MLSKTMRYYGQRSLSTDVSAYARILEGFRGSIGNTPLIRLPKLSQETGCNILVKAEYLNPGGSIKDRAALFLIKDALDKNLIKSGATIVEGTAGNTGIGLAHICNALGFKCVIFMPDNQSKEKIDILRVLGAEVTTVPVVPITDPNNYNHHAKRYAEQHENSVWTNQFDNRANRDGHYSTTGPEVWTQTNGKVNAFVMSTGTGGTLAGTCMYLKEKNSKIRTVLADPPGSVLYHYIKSGKLERTDGSSITEGIGQGRLTQNLKDAPIDESLFIKDQDSVNMVFKLLCEEGFFIGASSGLNVAAAVEISKSMPKGSTIVTTICDNGQTLWRKHCWINQISLPTQDIKSYYKKNYTAYNVCKDVISLINSIYNMKTNIAKVEYPETFAQKIRKIFNYDNTLYAKALEQELYFVMNKYTFEHTVYNPLRGRRPIQPPEVPIEQYLNETIEKTSQNCDLCNYQNMTAIDSLGRMENRYAYSAANAFKFDQWHSMFMPKQHDITKLTFEELKDIFTLAWKWFQTVHKQSSSHRFPTLLWDSLPHGGASQVHPHIHATLHSDHYYGQFESIRFASERYYREYINISKHGKKNFFRTIQDIHMAFNLTISFNGITVLIPITSRKEYDIIVLAENFDERFIKVIYQIIQGYFNKLKQFSFSSCLYLPPLSPNQDDSGLTPVYYRIIPRGQISSLLSEISSLDLLSIHNVNKLPADLFAEIITWFQEI</sequence>
<dbReference type="AlphaFoldDB" id="A0A814L897"/>
<evidence type="ECO:0000256" key="10">
    <source>
        <dbReference type="ARBA" id="ARBA00049406"/>
    </source>
</evidence>
<dbReference type="GO" id="GO:0003941">
    <property type="term" value="F:L-serine ammonia-lyase activity"/>
    <property type="evidence" value="ECO:0007669"/>
    <property type="project" value="UniProtKB-EC"/>
</dbReference>
<dbReference type="CDD" id="cd01561">
    <property type="entry name" value="CBS_like"/>
    <property type="match status" value="1"/>
</dbReference>
<evidence type="ECO:0000256" key="16">
    <source>
        <dbReference type="ARBA" id="ARBA00081847"/>
    </source>
</evidence>
<dbReference type="GO" id="GO:0006535">
    <property type="term" value="P:cysteine biosynthetic process from serine"/>
    <property type="evidence" value="ECO:0007669"/>
    <property type="project" value="InterPro"/>
</dbReference>
<comment type="caution">
    <text evidence="18">The sequence shown here is derived from an EMBL/GenBank/DDBJ whole genome shotgun (WGS) entry which is preliminary data.</text>
</comment>
<dbReference type="InterPro" id="IPR036052">
    <property type="entry name" value="TrpB-like_PALP_sf"/>
</dbReference>
<evidence type="ECO:0000256" key="11">
    <source>
        <dbReference type="ARBA" id="ARBA00050981"/>
    </source>
</evidence>
<dbReference type="SUPFAM" id="SSF53686">
    <property type="entry name" value="Tryptophan synthase beta subunit-like PLP-dependent enzymes"/>
    <property type="match status" value="1"/>
</dbReference>
<dbReference type="Gene3D" id="3.30.428.10">
    <property type="entry name" value="HIT-like"/>
    <property type="match status" value="1"/>
</dbReference>
<evidence type="ECO:0000256" key="8">
    <source>
        <dbReference type="ARBA" id="ARBA00022946"/>
    </source>
</evidence>
<evidence type="ECO:0000256" key="6">
    <source>
        <dbReference type="ARBA" id="ARBA00022679"/>
    </source>
</evidence>
<evidence type="ECO:0000256" key="5">
    <source>
        <dbReference type="ARBA" id="ARBA00022605"/>
    </source>
</evidence>
<evidence type="ECO:0000256" key="13">
    <source>
        <dbReference type="ARBA" id="ARBA00072087"/>
    </source>
</evidence>
<comment type="catalytic activity">
    <reaction evidence="10">
        <text>L-serine = pyruvate + NH4(+)</text>
        <dbReference type="Rhea" id="RHEA:19169"/>
        <dbReference type="ChEBI" id="CHEBI:15361"/>
        <dbReference type="ChEBI" id="CHEBI:28938"/>
        <dbReference type="ChEBI" id="CHEBI:33384"/>
        <dbReference type="EC" id="4.3.1.17"/>
    </reaction>
</comment>
<comment type="subcellular location">
    <subcellularLocation>
        <location evidence="2">Mitochondrion</location>
    </subcellularLocation>
</comment>
<dbReference type="NCBIfam" id="NF007989">
    <property type="entry name" value="PRK10717.1"/>
    <property type="match status" value="1"/>
</dbReference>
<keyword evidence="9" id="KW-0496">Mitochondrion</keyword>
<accession>A0A814L897</accession>
<dbReference type="Proteomes" id="UP000663889">
    <property type="component" value="Unassembled WGS sequence"/>
</dbReference>
<gene>
    <name evidence="18" type="ORF">SEV965_LOCUS13925</name>
</gene>
<dbReference type="GO" id="GO:0030170">
    <property type="term" value="F:pyridoxal phosphate binding"/>
    <property type="evidence" value="ECO:0007669"/>
    <property type="project" value="InterPro"/>
</dbReference>
<keyword evidence="5" id="KW-0028">Amino-acid biosynthesis</keyword>
<evidence type="ECO:0000256" key="3">
    <source>
        <dbReference type="ARBA" id="ARBA00004962"/>
    </source>
</evidence>
<organism evidence="18 19">
    <name type="scientific">Rotaria sordida</name>
    <dbReference type="NCBI Taxonomy" id="392033"/>
    <lineage>
        <taxon>Eukaryota</taxon>
        <taxon>Metazoa</taxon>
        <taxon>Spiralia</taxon>
        <taxon>Gnathifera</taxon>
        <taxon>Rotifera</taxon>
        <taxon>Eurotatoria</taxon>
        <taxon>Bdelloidea</taxon>
        <taxon>Philodinida</taxon>
        <taxon>Philodinidae</taxon>
        <taxon>Rotaria</taxon>
    </lineage>
</organism>
<proteinExistence type="predicted"/>
<comment type="catalytic activity">
    <reaction evidence="11">
        <text>O-succinyl-L-serine + hydrogen sulfide = L-cysteine + succinate</text>
        <dbReference type="Rhea" id="RHEA:53816"/>
        <dbReference type="ChEBI" id="CHEBI:29919"/>
        <dbReference type="ChEBI" id="CHEBI:30031"/>
        <dbReference type="ChEBI" id="CHEBI:35235"/>
        <dbReference type="ChEBI" id="CHEBI:136856"/>
    </reaction>
</comment>
<comment type="function">
    <text evidence="12">Catalyzes the conversion of O-succinyl-L-serine into cysteine, the last step in the cysteine biosynthesis pathway. Can also use O-acetyl-L-serine.</text>
</comment>
<dbReference type="Pfam" id="PF00291">
    <property type="entry name" value="PALP"/>
    <property type="match status" value="1"/>
</dbReference>
<dbReference type="InterPro" id="IPR001926">
    <property type="entry name" value="TrpB-like_PALP"/>
</dbReference>
<dbReference type="GO" id="GO:0005739">
    <property type="term" value="C:mitochondrion"/>
    <property type="evidence" value="ECO:0007669"/>
    <property type="project" value="UniProtKB-SubCell"/>
</dbReference>
<comment type="pathway">
    <text evidence="3">Amino-acid biosynthesis; L-cysteine biosynthesis; L-cysteine from L-serine: step 2/2.</text>
</comment>
<reference evidence="18" key="1">
    <citation type="submission" date="2021-02" db="EMBL/GenBank/DDBJ databases">
        <authorList>
            <person name="Nowell W R."/>
        </authorList>
    </citation>
    <scope>NUCLEOTIDE SEQUENCE</scope>
</reference>
<keyword evidence="7" id="KW-0663">Pyridoxal phosphate</keyword>
<evidence type="ECO:0000256" key="7">
    <source>
        <dbReference type="ARBA" id="ARBA00022898"/>
    </source>
</evidence>
<evidence type="ECO:0000259" key="17">
    <source>
        <dbReference type="Pfam" id="PF00291"/>
    </source>
</evidence>
<dbReference type="EMBL" id="CAJNOU010000675">
    <property type="protein sequence ID" value="CAF1062537.1"/>
    <property type="molecule type" value="Genomic_DNA"/>
</dbReference>
<evidence type="ECO:0000256" key="4">
    <source>
        <dbReference type="ARBA" id="ARBA00012093"/>
    </source>
</evidence>
<evidence type="ECO:0000256" key="1">
    <source>
        <dbReference type="ARBA" id="ARBA00001933"/>
    </source>
</evidence>
<evidence type="ECO:0000256" key="15">
    <source>
        <dbReference type="ARBA" id="ARBA00079147"/>
    </source>
</evidence>
<evidence type="ECO:0000256" key="12">
    <source>
        <dbReference type="ARBA" id="ARBA00058228"/>
    </source>
</evidence>
<dbReference type="Gene3D" id="3.40.50.1100">
    <property type="match status" value="2"/>
</dbReference>
<evidence type="ECO:0000313" key="19">
    <source>
        <dbReference type="Proteomes" id="UP000663889"/>
    </source>
</evidence>
<dbReference type="InterPro" id="IPR036265">
    <property type="entry name" value="HIT-like_sf"/>
</dbReference>
<protein>
    <recommendedName>
        <fullName evidence="13">Cysteine synthase 1</fullName>
        <ecNumber evidence="4">4.3.1.17</ecNumber>
    </recommendedName>
    <alternativeName>
        <fullName evidence="14">O-acetylserine (thiol)-lyase 1</fullName>
    </alternativeName>
    <alternativeName>
        <fullName evidence="15">O-acetylserine sulfhydrylase 1</fullName>
    </alternativeName>
    <alternativeName>
        <fullName evidence="16">O-succinylserine sulfhydrylase</fullName>
    </alternativeName>
</protein>
<keyword evidence="8" id="KW-0809">Transit peptide</keyword>
<dbReference type="EC" id="4.3.1.17" evidence="4"/>
<evidence type="ECO:0000256" key="2">
    <source>
        <dbReference type="ARBA" id="ARBA00004173"/>
    </source>
</evidence>
<comment type="cofactor">
    <cofactor evidence="1">
        <name>pyridoxal 5'-phosphate</name>
        <dbReference type="ChEBI" id="CHEBI:597326"/>
    </cofactor>
</comment>
<dbReference type="InterPro" id="IPR000634">
    <property type="entry name" value="Ser/Thr_deHydtase_PyrdxlP-BS"/>
</dbReference>